<keyword evidence="2" id="KW-0812">Transmembrane</keyword>
<protein>
    <submittedName>
        <fullName evidence="3">Uncharacterized protein</fullName>
    </submittedName>
</protein>
<proteinExistence type="predicted"/>
<feature type="transmembrane region" description="Helical" evidence="2">
    <location>
        <begin position="122"/>
        <end position="142"/>
    </location>
</feature>
<sequence>MYECNRKLLFGLLTLLGVSTLAEKIYLGFIVARSHNIHLPLPGCFLLNTQKFAFTYWFPMITFESTLFILAIIKSVRQAMKDTTTPHLMFILLRDSIVYFGGMLAVVLANCIVWAAGRESLFVAFTSTYISIQSILSCRMLLNVRSAANPWYHYETSIFSSVRFIGRSGPPESDEMGASNQSEIGRGDA</sequence>
<name>A0AAW0GA46_9APHY</name>
<feature type="transmembrane region" description="Helical" evidence="2">
    <location>
        <begin position="97"/>
        <end position="116"/>
    </location>
</feature>
<evidence type="ECO:0000313" key="3">
    <source>
        <dbReference type="EMBL" id="KAK7685915.1"/>
    </source>
</evidence>
<reference evidence="3 4" key="1">
    <citation type="submission" date="2022-09" db="EMBL/GenBank/DDBJ databases">
        <authorList>
            <person name="Palmer J.M."/>
        </authorList>
    </citation>
    <scope>NUCLEOTIDE SEQUENCE [LARGE SCALE GENOMIC DNA]</scope>
    <source>
        <strain evidence="3 4">DSM 7382</strain>
    </source>
</reference>
<gene>
    <name evidence="3" type="ORF">QCA50_010722</name>
</gene>
<evidence type="ECO:0000256" key="1">
    <source>
        <dbReference type="SAM" id="MobiDB-lite"/>
    </source>
</evidence>
<dbReference type="Proteomes" id="UP001385951">
    <property type="component" value="Unassembled WGS sequence"/>
</dbReference>
<evidence type="ECO:0000256" key="2">
    <source>
        <dbReference type="SAM" id="Phobius"/>
    </source>
</evidence>
<accession>A0AAW0GA46</accession>
<keyword evidence="2" id="KW-1133">Transmembrane helix</keyword>
<keyword evidence="2" id="KW-0472">Membrane</keyword>
<feature type="transmembrane region" description="Helical" evidence="2">
    <location>
        <begin position="56"/>
        <end position="76"/>
    </location>
</feature>
<feature type="region of interest" description="Disordered" evidence="1">
    <location>
        <begin position="170"/>
        <end position="189"/>
    </location>
</feature>
<dbReference type="AlphaFoldDB" id="A0AAW0GA46"/>
<comment type="caution">
    <text evidence="3">The sequence shown here is derived from an EMBL/GenBank/DDBJ whole genome shotgun (WGS) entry which is preliminary data.</text>
</comment>
<organism evidence="3 4">
    <name type="scientific">Cerrena zonata</name>
    <dbReference type="NCBI Taxonomy" id="2478898"/>
    <lineage>
        <taxon>Eukaryota</taxon>
        <taxon>Fungi</taxon>
        <taxon>Dikarya</taxon>
        <taxon>Basidiomycota</taxon>
        <taxon>Agaricomycotina</taxon>
        <taxon>Agaricomycetes</taxon>
        <taxon>Polyporales</taxon>
        <taxon>Cerrenaceae</taxon>
        <taxon>Cerrena</taxon>
    </lineage>
</organism>
<dbReference type="EMBL" id="JASBNA010000018">
    <property type="protein sequence ID" value="KAK7685915.1"/>
    <property type="molecule type" value="Genomic_DNA"/>
</dbReference>
<keyword evidence="4" id="KW-1185">Reference proteome</keyword>
<evidence type="ECO:0000313" key="4">
    <source>
        <dbReference type="Proteomes" id="UP001385951"/>
    </source>
</evidence>